<feature type="domain" description="NACHT" evidence="6">
    <location>
        <begin position="37"/>
        <end position="160"/>
    </location>
</feature>
<dbReference type="InterPro" id="IPR011989">
    <property type="entry name" value="ARM-like"/>
</dbReference>
<reference evidence="7 8" key="1">
    <citation type="submission" date="2018-06" db="EMBL/GenBank/DDBJ databases">
        <title>Comparative genomics of Brasilonema spp. strains.</title>
        <authorList>
            <person name="Alvarenga D.O."/>
            <person name="Fiore M.F."/>
            <person name="Varani A.M."/>
        </authorList>
    </citation>
    <scope>NUCLEOTIDE SEQUENCE [LARGE SCALE GENOMIC DNA]</scope>
    <source>
        <strain evidence="7 8">SPC951</strain>
    </source>
</reference>
<accession>A0ABX1P9Z3</accession>
<evidence type="ECO:0000256" key="3">
    <source>
        <dbReference type="ARBA" id="ARBA00022737"/>
    </source>
</evidence>
<evidence type="ECO:0000256" key="4">
    <source>
        <dbReference type="ARBA" id="ARBA00022738"/>
    </source>
</evidence>
<organism evidence="7 8">
    <name type="scientific">Brasilonema bromeliae SPC951</name>
    <dbReference type="NCBI Taxonomy" id="385972"/>
    <lineage>
        <taxon>Bacteria</taxon>
        <taxon>Bacillati</taxon>
        <taxon>Cyanobacteriota</taxon>
        <taxon>Cyanophyceae</taxon>
        <taxon>Nostocales</taxon>
        <taxon>Scytonemataceae</taxon>
        <taxon>Brasilonema</taxon>
        <taxon>Bromeliae group (in: Brasilonema)</taxon>
    </lineage>
</organism>
<dbReference type="RefSeq" id="WP_169156493.1">
    <property type="nucleotide sequence ID" value="NZ_CAWPJE010000141.1"/>
</dbReference>
<dbReference type="PANTHER" id="PTHR12697:SF5">
    <property type="entry name" value="DEOXYHYPUSINE HYDROXYLASE"/>
    <property type="match status" value="1"/>
</dbReference>
<comment type="similarity">
    <text evidence="1">Belongs to the CpcE/RpcE/PecE family.</text>
</comment>
<dbReference type="InterPro" id="IPR000225">
    <property type="entry name" value="Armadillo"/>
</dbReference>
<dbReference type="InterPro" id="IPR027417">
    <property type="entry name" value="P-loop_NTPase"/>
</dbReference>
<gene>
    <name evidence="7" type="ORF">DP116_18055</name>
</gene>
<dbReference type="Gene3D" id="1.25.10.10">
    <property type="entry name" value="Leucine-rich Repeat Variant"/>
    <property type="match status" value="6"/>
</dbReference>
<keyword evidence="3" id="KW-0677">Repeat</keyword>
<evidence type="ECO:0000313" key="7">
    <source>
        <dbReference type="EMBL" id="NMG21249.1"/>
    </source>
</evidence>
<dbReference type="Gene3D" id="3.40.50.300">
    <property type="entry name" value="P-loop containing nucleotide triphosphate hydrolases"/>
    <property type="match status" value="1"/>
</dbReference>
<evidence type="ECO:0000256" key="1">
    <source>
        <dbReference type="ARBA" id="ARBA00009299"/>
    </source>
</evidence>
<proteinExistence type="inferred from homology"/>
<dbReference type="GO" id="GO:0016829">
    <property type="term" value="F:lyase activity"/>
    <property type="evidence" value="ECO:0007669"/>
    <property type="project" value="UniProtKB-KW"/>
</dbReference>
<sequence length="841" mass="92572">SLVRRGKDFSADSSEGEVKSEICVHGSLQGEGVIDDVIFPLFIRLSDLDEQATEVIDTIRLIIQRDYPKTAPLVKHLLEEKLKNGKCLLLLDALDEVPKEHRNHLKDKLNRFARYYSCPIICTSRIVGYGGAFVESAKEVEIVPFSQKQTEQYIETWFTNAAGYIEDDSVSAGKLIEELRDKPQITGLAQNPLLLSLLCSLYQEKGLTLPARRTQVYAKAVDYMLSKWRSDNHRQSSSDGWAIAKIQLLESLAYQFSCEGKEIFSLRELREKIEKFLRGESCSDFRNAKAADLMKELCEEDGIIQKLARQGEQYLFLHRTFQEYLTASYLNNASDDIALAREHFWEYDWHETLTLLAGLMENPIPLLEAITKEKDDIFKTLLLLAGRAAAECKQNNHPLIAKIIDRIYQFWQFYPDASFITSTVVTLGQVNSQMCQKLQEALNGNAVEALAKIGNSQAVDTLIAVLNDSNSSMRGNAIEALAKIGNSQAVNTLIAVLNDSNSSMRGNAIEALAKIGNSQAVNTLIAVLNDSNWYVRRYAAQALGKISNSQAVDTLIAVLNNSDWYVRSNAAQALGKIGSSQAVNTLIAALNDSTSSVRSNAAFALGKIGSSQAVDALIATLNDSDWKVRSNAAQALGKIGSSQAVDTLIAAFNDLDLNVRSNAASALGEIGSFQAVDTLITALNDSDSNVRSNAAYALGEIGNSQAVDALIAALNDLDLNVRRYAAQALGKISNSQAVDALIAALNDSDSYVRSSAAYALAYIGNPETLAKLIQLPEINIYDRDIFISARTLAVRFSKQGLLSKAGKPLIPVYPELVKFIPIWAFVKRHIRFLILSFRFLI</sequence>
<feature type="non-terminal residue" evidence="7">
    <location>
        <position position="1"/>
    </location>
</feature>
<dbReference type="Pfam" id="PF13646">
    <property type="entry name" value="HEAT_2"/>
    <property type="match status" value="3"/>
</dbReference>
<dbReference type="InterPro" id="IPR007111">
    <property type="entry name" value="NACHT_NTPase"/>
</dbReference>
<name>A0ABX1P9Z3_9CYAN</name>
<dbReference type="InterPro" id="IPR000357">
    <property type="entry name" value="HEAT"/>
</dbReference>
<comment type="caution">
    <text evidence="7">The sequence shown here is derived from an EMBL/GenBank/DDBJ whole genome shotgun (WGS) entry which is preliminary data.</text>
</comment>
<evidence type="ECO:0000256" key="2">
    <source>
        <dbReference type="ARBA" id="ARBA00022549"/>
    </source>
</evidence>
<keyword evidence="4" id="KW-0605">Phycobilisome</keyword>
<keyword evidence="8" id="KW-1185">Reference proteome</keyword>
<dbReference type="InterPro" id="IPR016024">
    <property type="entry name" value="ARM-type_fold"/>
</dbReference>
<dbReference type="SMART" id="SM00185">
    <property type="entry name" value="ARM"/>
    <property type="match status" value="3"/>
</dbReference>
<dbReference type="SMART" id="SM00567">
    <property type="entry name" value="EZ_HEAT"/>
    <property type="match status" value="11"/>
</dbReference>
<protein>
    <submittedName>
        <fullName evidence="7">PBS lyase</fullName>
    </submittedName>
</protein>
<evidence type="ECO:0000313" key="8">
    <source>
        <dbReference type="Proteomes" id="UP000718564"/>
    </source>
</evidence>
<dbReference type="Pfam" id="PF05729">
    <property type="entry name" value="NACHT"/>
    <property type="match status" value="1"/>
</dbReference>
<dbReference type="Pfam" id="PF03130">
    <property type="entry name" value="HEAT_PBS"/>
    <property type="match status" value="2"/>
</dbReference>
<dbReference type="InterPro" id="IPR004155">
    <property type="entry name" value="PBS_lyase_HEAT"/>
</dbReference>
<keyword evidence="2" id="KW-0042">Antenna complex</keyword>
<dbReference type="SUPFAM" id="SSF48371">
    <property type="entry name" value="ARM repeat"/>
    <property type="match status" value="2"/>
</dbReference>
<evidence type="ECO:0000256" key="5">
    <source>
        <dbReference type="ARBA" id="ARBA00023239"/>
    </source>
</evidence>
<dbReference type="Proteomes" id="UP000718564">
    <property type="component" value="Unassembled WGS sequence"/>
</dbReference>
<keyword evidence="5 7" id="KW-0456">Lyase</keyword>
<dbReference type="PANTHER" id="PTHR12697">
    <property type="entry name" value="PBS LYASE HEAT-LIKE PROTEIN"/>
    <property type="match status" value="1"/>
</dbReference>
<dbReference type="EMBL" id="QMEB01000148">
    <property type="protein sequence ID" value="NMG21249.1"/>
    <property type="molecule type" value="Genomic_DNA"/>
</dbReference>
<evidence type="ECO:0000259" key="6">
    <source>
        <dbReference type="Pfam" id="PF05729"/>
    </source>
</evidence>
<dbReference type="Pfam" id="PF02985">
    <property type="entry name" value="HEAT"/>
    <property type="match status" value="1"/>
</dbReference>